<reference evidence="4 5" key="1">
    <citation type="submission" date="2021-05" db="EMBL/GenBank/DDBJ databases">
        <title>Fusibacter ferrireducens sp. nov., an anaerobic, sulfur- and Fe-reducing bacterium isolated from the mangrove sediment.</title>
        <authorList>
            <person name="Qiu D."/>
        </authorList>
    </citation>
    <scope>NUCLEOTIDE SEQUENCE [LARGE SCALE GENOMIC DNA]</scope>
    <source>
        <strain evidence="4 5">DSM 12116</strain>
    </source>
</reference>
<feature type="signal peptide" evidence="1">
    <location>
        <begin position="1"/>
        <end position="20"/>
    </location>
</feature>
<dbReference type="Proteomes" id="UP000746471">
    <property type="component" value="Unassembled WGS sequence"/>
</dbReference>
<dbReference type="EMBL" id="JAHBCL010000013">
    <property type="protein sequence ID" value="MBS7526767.1"/>
    <property type="molecule type" value="Genomic_DNA"/>
</dbReference>
<dbReference type="Pfam" id="PF11258">
    <property type="entry name" value="DUF3048"/>
    <property type="match status" value="1"/>
</dbReference>
<feature type="domain" description="DUF3048" evidence="2">
    <location>
        <begin position="88"/>
        <end position="226"/>
    </location>
</feature>
<dbReference type="PROSITE" id="PS51257">
    <property type="entry name" value="PROKAR_LIPOPROTEIN"/>
    <property type="match status" value="1"/>
</dbReference>
<evidence type="ECO:0000259" key="2">
    <source>
        <dbReference type="Pfam" id="PF11258"/>
    </source>
</evidence>
<evidence type="ECO:0000313" key="4">
    <source>
        <dbReference type="EMBL" id="MBS7526767.1"/>
    </source>
</evidence>
<dbReference type="InterPro" id="IPR035328">
    <property type="entry name" value="DUF3048_C"/>
</dbReference>
<proteinExistence type="predicted"/>
<keyword evidence="1" id="KW-0732">Signal</keyword>
<evidence type="ECO:0000313" key="5">
    <source>
        <dbReference type="Proteomes" id="UP000746471"/>
    </source>
</evidence>
<gene>
    <name evidence="4" type="ORF">KHM83_08765</name>
</gene>
<dbReference type="InterPro" id="IPR021416">
    <property type="entry name" value="DUF3048_N"/>
</dbReference>
<keyword evidence="5" id="KW-1185">Reference proteome</keyword>
<comment type="caution">
    <text evidence="4">The sequence shown here is derived from an EMBL/GenBank/DDBJ whole genome shotgun (WGS) entry which is preliminary data.</text>
</comment>
<feature type="chain" id="PRO_5045443815" evidence="1">
    <location>
        <begin position="21"/>
        <end position="384"/>
    </location>
</feature>
<dbReference type="Pfam" id="PF17479">
    <property type="entry name" value="DUF3048_C"/>
    <property type="match status" value="1"/>
</dbReference>
<dbReference type="SUPFAM" id="SSF159774">
    <property type="entry name" value="YerB-like"/>
    <property type="match status" value="1"/>
</dbReference>
<evidence type="ECO:0000259" key="3">
    <source>
        <dbReference type="Pfam" id="PF17479"/>
    </source>
</evidence>
<accession>A0ABS5PPB4</accession>
<dbReference type="RefSeq" id="WP_213236627.1">
    <property type="nucleotide sequence ID" value="NZ_JAHBCL010000013.1"/>
</dbReference>
<feature type="domain" description="DUF3048" evidence="3">
    <location>
        <begin position="268"/>
        <end position="370"/>
    </location>
</feature>
<sequence length="384" mass="42887">MKKRLRLWLCLILGIMILTACQSNNEISAPAAATLSENNKADLAETVPETIDTDLENTVENEVEDELDESTVADEINTSENDGIINPLTGEYVEAGTLGRPIAVMLDNQYSARPQAGLIEADVAYEMLVEGLITRYMGIFYSSQPEHIGPVRSARPYYLQKALEYNPYYVHVGGSMQALSDIKTYKMADIDGLSSGAFHRESHKKIPHNMYTEASTLIKDANRRQYYEKVDIDFLDFNDAFLIPKDGTDANTIKFLYKAPTSSDKVGYFTTYVYDPETTLYMRHTNGKPHIDEDTGEQLYATNILVQYASQKVLDSEGRLQLGLVGEGKGMYYTGGKGIPVTWSKADSYATTYFKDADNNAIKLNPGKTWFQIMPKGKTETVSP</sequence>
<organism evidence="4 5">
    <name type="scientific">Fusibacter paucivorans</name>
    <dbReference type="NCBI Taxonomy" id="76009"/>
    <lineage>
        <taxon>Bacteria</taxon>
        <taxon>Bacillati</taxon>
        <taxon>Bacillota</taxon>
        <taxon>Clostridia</taxon>
        <taxon>Eubacteriales</taxon>
        <taxon>Eubacteriales Family XII. Incertae Sedis</taxon>
        <taxon>Fusibacter</taxon>
    </lineage>
</organism>
<dbReference type="Gene3D" id="3.50.90.10">
    <property type="entry name" value="YerB-like"/>
    <property type="match status" value="1"/>
</dbReference>
<protein>
    <submittedName>
        <fullName evidence="4">DUF3048 domain-containing protein</fullName>
    </submittedName>
</protein>
<name>A0ABS5PPB4_9FIRM</name>
<evidence type="ECO:0000256" key="1">
    <source>
        <dbReference type="SAM" id="SignalP"/>
    </source>
</evidence>
<dbReference type="InterPro" id="IPR023158">
    <property type="entry name" value="YerB-like_sf"/>
</dbReference>